<gene>
    <name evidence="1" type="primary">HaRxL157</name>
</gene>
<name>A0A090BGY5_HYAAE</name>
<organism evidence="1">
    <name type="scientific">Hyaloperonospora arabidopsidis (strain Emoy2)</name>
    <name type="common">Downy mildew agent</name>
    <name type="synonym">Peronospora arabidopsidis</name>
    <dbReference type="NCBI Taxonomy" id="559515"/>
    <lineage>
        <taxon>Eukaryota</taxon>
        <taxon>Sar</taxon>
        <taxon>Stramenopiles</taxon>
        <taxon>Oomycota</taxon>
        <taxon>Peronosporomycetes</taxon>
        <taxon>Peronosporales</taxon>
        <taxon>Peronosporaceae</taxon>
        <taxon>Hyaloperonospora</taxon>
    </lineage>
</organism>
<dbReference type="AlphaFoldDB" id="A0A090BGY5"/>
<accession>A0A090BGY5</accession>
<sequence length="128" mass="14080">MSARTLRARWISSWRASLICLRSARANASSIAHLSRSLDAYCRLVRNFFSCFSRFLRYFSSTRTAFALPWLSFPSSLLPEASLVISSSAIEPIGSTVSDLRSLSVTSVTPFCPFDGASMLIVSMPICA</sequence>
<protein>
    <submittedName>
        <fullName evidence="1">RxLR effector candidate protein</fullName>
    </submittedName>
</protein>
<reference evidence="1" key="1">
    <citation type="journal article" date="2014" name="PLoS Pathog.">
        <title>Expression profiling during Arabidopsis/downy mildew interaction reveals a highly-expressed effector that attenuates responses to salicylic acid.</title>
        <authorList>
            <person name="Asai S."/>
            <person name="Rallapalli G."/>
            <person name="Piquerez S.J.M."/>
            <person name="Caillaud M.C."/>
            <person name="Furzer O.J."/>
            <person name="Ishaque N."/>
            <person name="Wirthmueller L."/>
            <person name="Fabro G."/>
            <person name="Shirasu K."/>
            <person name="Jones J.D.G."/>
        </authorList>
    </citation>
    <scope>NUCLEOTIDE SEQUENCE</scope>
    <source>
        <strain evidence="1">Emoy2</strain>
    </source>
</reference>
<dbReference type="EMBL" id="AB922298">
    <property type="protein sequence ID" value="BAP68873.1"/>
    <property type="molecule type" value="mRNA"/>
</dbReference>
<proteinExistence type="evidence at transcript level"/>
<evidence type="ECO:0000313" key="1">
    <source>
        <dbReference type="EMBL" id="BAP68873.1"/>
    </source>
</evidence>